<evidence type="ECO:0000313" key="8">
    <source>
        <dbReference type="EMBL" id="VDY71584.1"/>
    </source>
</evidence>
<dbReference type="RefSeq" id="WP_126435560.1">
    <property type="nucleotide sequence ID" value="NZ_LR134002.1"/>
</dbReference>
<evidence type="ECO:0000259" key="7">
    <source>
        <dbReference type="Pfam" id="PF18813"/>
    </source>
</evidence>
<evidence type="ECO:0000256" key="5">
    <source>
        <dbReference type="SAM" id="MobiDB-lite"/>
    </source>
</evidence>
<evidence type="ECO:0000256" key="2">
    <source>
        <dbReference type="ARBA" id="ARBA00022525"/>
    </source>
</evidence>
<feature type="region of interest" description="Disordered" evidence="5">
    <location>
        <begin position="653"/>
        <end position="725"/>
    </location>
</feature>
<dbReference type="SUPFAM" id="SSF103647">
    <property type="entry name" value="TSP type-3 repeat"/>
    <property type="match status" value="1"/>
</dbReference>
<dbReference type="Pfam" id="PF18813">
    <property type="entry name" value="PBECR4"/>
    <property type="match status" value="1"/>
</dbReference>
<feature type="compositionally biased region" description="Basic and acidic residues" evidence="5">
    <location>
        <begin position="1036"/>
        <end position="1060"/>
    </location>
</feature>
<dbReference type="InterPro" id="IPR013610">
    <property type="entry name" value="ArdC_N"/>
</dbReference>
<evidence type="ECO:0000256" key="3">
    <source>
        <dbReference type="ARBA" id="ARBA00022729"/>
    </source>
</evidence>
<feature type="domain" description="N-terminal" evidence="6">
    <location>
        <begin position="748"/>
        <end position="840"/>
    </location>
</feature>
<dbReference type="Pfam" id="PF08401">
    <property type="entry name" value="ArdcN"/>
    <property type="match status" value="1"/>
</dbReference>
<dbReference type="InterPro" id="IPR036977">
    <property type="entry name" value="DNA_primase_Znf_CHC2"/>
</dbReference>
<dbReference type="InterPro" id="IPR053180">
    <property type="entry name" value="Ca-binding_acidic-repeat"/>
</dbReference>
<protein>
    <submittedName>
        <fullName evidence="8">Conjugative transposon membrane protein</fullName>
    </submittedName>
</protein>
<evidence type="ECO:0000259" key="6">
    <source>
        <dbReference type="Pfam" id="PF08401"/>
    </source>
</evidence>
<name>A0AAJ5NHL2_STRSA</name>
<sequence length="1067" mass="120952">MASIEELKALSILEVAESLGMSLQRTGSYTYAWEEHDSFTINVRENYFNWFARSNGGDVIKMVQVVQEELTGEKLSFKQAKHFLEEGSFDVVDVTSVPEKEPFSYYLEPYETKFIEAREYLKEVRGLSDETIDFFGEKGVLAQATKKTGNYYEPIIVFKSLNSQNEVIGASLQGIRENHDLYERGRLKQIMRASDGLTGMHIDIGQPKRLVFAEAPIDLMSYYELHKDELSGVRLVAMDGLKESTISRHVAELLYELGEIKAQVKPENYSTFLSQTAEVTDFFKDGKHQELITLAVDNDAAGHTFINRLADKGISFSSDLPSMPAGRDKMDWNDALKESKEKALDRSQEPINNIGGELINRNSGYLEGEPSRTAPQPEEPKAQPDFPANVQLYFNIERPKKSSVRLRKGYHYATNKDIRFLNRYADDIQKSASWYLQELANSKVTYFYQDKEDVQMLQVNFEKRHWMHLTGIAPVYSDWVDNLSEQFIEDVAAGKGNFANLSLGLGFRDKVKLMPLLPEIFETDSFVFDDLSSVEKMGRLDVANAIRSDDRDVMLAFRTDDSSSFPATLLNPNQTLNVELDALNQEKTILGVFVEKNNEIKTLSVNKEFVVDGGQQMLETLKQHQGIEILKENLSMPENQAQSLRERVEQIQREDQERQQALAQKEELERDSDGDGIPDAVERNMGTNPYSPDTDGDGKSDQEEISYGSNPLAADNSKNENLSSSGQQKTVAELIAAKDSKGLAQVLKEGVKDYFKSDTYKQYLLAMSKFHNYSPLNIQMILRQNPRASHVASFKKWKDEFSRSVNKGEKALRIFAPITVKKRDPKTNEPLLDKDGKEITYTSFKLVPVFDVSQTDGKELPKPVYELKGSYQDYGNLYKSAKEVSEANGVPISFSEDTKGAKGYYSPVSNEIVIKKGLSEQHTLKTIFHEMAHSDLHNLEKRAETPFNLSTAELQAESVAFVVSSHYGLDTSEYSFGYLANWTQDPRGLSDLEGQIKIVQKEADSLIARIDQALEKYQSKELTKDAFQQKLDRLKEQSKEQTLESKEKETAKDEIKKAEKSNNQLNL</sequence>
<dbReference type="PANTHER" id="PTHR37467:SF1">
    <property type="entry name" value="EXPORTED CALCIUM-BINDING GLYCOPROTEIN"/>
    <property type="match status" value="1"/>
</dbReference>
<comment type="subcellular location">
    <subcellularLocation>
        <location evidence="1">Secreted</location>
    </subcellularLocation>
</comment>
<accession>A0AAJ5NHL2</accession>
<dbReference type="EMBL" id="LR134002">
    <property type="protein sequence ID" value="VDY71584.1"/>
    <property type="molecule type" value="Genomic_DNA"/>
</dbReference>
<keyword evidence="3" id="KW-0732">Signal</keyword>
<organism evidence="8 9">
    <name type="scientific">Streptococcus sanguinis</name>
    <dbReference type="NCBI Taxonomy" id="1305"/>
    <lineage>
        <taxon>Bacteria</taxon>
        <taxon>Bacillati</taxon>
        <taxon>Bacillota</taxon>
        <taxon>Bacilli</taxon>
        <taxon>Lactobacillales</taxon>
        <taxon>Streptococcaceae</taxon>
        <taxon>Streptococcus</taxon>
    </lineage>
</organism>
<dbReference type="GO" id="GO:0003697">
    <property type="term" value="F:single-stranded DNA binding"/>
    <property type="evidence" value="ECO:0007669"/>
    <property type="project" value="InterPro"/>
</dbReference>
<dbReference type="SUPFAM" id="SSF57783">
    <property type="entry name" value="Zinc beta-ribbon"/>
    <property type="match status" value="1"/>
</dbReference>
<keyword evidence="4" id="KW-0106">Calcium</keyword>
<dbReference type="Proteomes" id="UP000266918">
    <property type="component" value="Chromosome"/>
</dbReference>
<dbReference type="PANTHER" id="PTHR37467">
    <property type="entry name" value="EXPORTED CALCIUM-BINDING GLYCOPROTEIN-RELATED"/>
    <property type="match status" value="1"/>
</dbReference>
<dbReference type="InterPro" id="IPR041420">
    <property type="entry name" value="PBECR4"/>
</dbReference>
<dbReference type="Pfam" id="PF18884">
    <property type="entry name" value="TSP3_bac"/>
    <property type="match status" value="2"/>
</dbReference>
<proteinExistence type="predicted"/>
<feature type="domain" description="Phage-Barnase-EndoU-ColicinE5/D-RelE like nuclease 4" evidence="7">
    <location>
        <begin position="427"/>
        <end position="605"/>
    </location>
</feature>
<reference evidence="8 9" key="1">
    <citation type="submission" date="2018-12" db="EMBL/GenBank/DDBJ databases">
        <authorList>
            <consortium name="Pathogen Informatics"/>
        </authorList>
    </citation>
    <scope>NUCLEOTIDE SEQUENCE [LARGE SCALE GENOMIC DNA]</scope>
    <source>
        <strain evidence="9">NCTC 10904</strain>
    </source>
</reference>
<dbReference type="Gene3D" id="1.10.10.2910">
    <property type="match status" value="1"/>
</dbReference>
<dbReference type="GO" id="GO:0006260">
    <property type="term" value="P:DNA replication"/>
    <property type="evidence" value="ECO:0007669"/>
    <property type="project" value="InterPro"/>
</dbReference>
<evidence type="ECO:0000256" key="4">
    <source>
        <dbReference type="ARBA" id="ARBA00022837"/>
    </source>
</evidence>
<keyword evidence="2" id="KW-0964">Secreted</keyword>
<evidence type="ECO:0000256" key="1">
    <source>
        <dbReference type="ARBA" id="ARBA00004613"/>
    </source>
</evidence>
<feature type="region of interest" description="Disordered" evidence="5">
    <location>
        <begin position="353"/>
        <end position="385"/>
    </location>
</feature>
<feature type="region of interest" description="Disordered" evidence="5">
    <location>
        <begin position="1036"/>
        <end position="1067"/>
    </location>
</feature>
<dbReference type="Gene3D" id="3.40.1360.10">
    <property type="match status" value="1"/>
</dbReference>
<gene>
    <name evidence="8" type="ORF">NCTC10904_01157</name>
</gene>
<dbReference type="Gene3D" id="3.90.580.10">
    <property type="entry name" value="Zinc finger, CHC2-type domain"/>
    <property type="match status" value="1"/>
</dbReference>
<dbReference type="GO" id="GO:0005509">
    <property type="term" value="F:calcium ion binding"/>
    <property type="evidence" value="ECO:0007669"/>
    <property type="project" value="InterPro"/>
</dbReference>
<feature type="compositionally biased region" description="Basic and acidic residues" evidence="5">
    <location>
        <begin position="653"/>
        <end position="673"/>
    </location>
</feature>
<evidence type="ECO:0000313" key="9">
    <source>
        <dbReference type="Proteomes" id="UP000266918"/>
    </source>
</evidence>
<dbReference type="AlphaFoldDB" id="A0AAJ5NHL2"/>
<dbReference type="GO" id="GO:0008270">
    <property type="term" value="F:zinc ion binding"/>
    <property type="evidence" value="ECO:0007669"/>
    <property type="project" value="InterPro"/>
</dbReference>
<dbReference type="InterPro" id="IPR028974">
    <property type="entry name" value="TSP_type-3_rpt"/>
</dbReference>
<dbReference type="InterPro" id="IPR059100">
    <property type="entry name" value="TSP3_bac"/>
</dbReference>